<sequence>MRNVRDNELTQRRNAAADAKAALLQAFIAKKDADAPAREARQAERRLVAEARAVRQAERQQAKLDERNREMREAAERHAAEALAARAEVEAREMADANRVTRVVEDEAARKAERDRKYAARKARRS</sequence>
<feature type="compositionally biased region" description="Basic and acidic residues" evidence="2">
    <location>
        <begin position="102"/>
        <end position="118"/>
    </location>
</feature>
<feature type="coiled-coil region" evidence="1">
    <location>
        <begin position="40"/>
        <end position="92"/>
    </location>
</feature>
<evidence type="ECO:0000313" key="3">
    <source>
        <dbReference type="EMBL" id="TWF53185.1"/>
    </source>
</evidence>
<protein>
    <submittedName>
        <fullName evidence="3">Uncharacterized protein</fullName>
    </submittedName>
</protein>
<dbReference type="Proteomes" id="UP000320653">
    <property type="component" value="Unassembled WGS sequence"/>
</dbReference>
<evidence type="ECO:0000256" key="1">
    <source>
        <dbReference type="SAM" id="Coils"/>
    </source>
</evidence>
<comment type="caution">
    <text evidence="3">The sequence shown here is derived from an EMBL/GenBank/DDBJ whole genome shotgun (WGS) entry which is preliminary data.</text>
</comment>
<reference evidence="3 4" key="1">
    <citation type="submission" date="2019-06" db="EMBL/GenBank/DDBJ databases">
        <title>Sorghum-associated microbial communities from plants grown in Nebraska, USA.</title>
        <authorList>
            <person name="Schachtman D."/>
        </authorList>
    </citation>
    <scope>NUCLEOTIDE SEQUENCE [LARGE SCALE GENOMIC DNA]</scope>
    <source>
        <strain evidence="3 4">1225</strain>
    </source>
</reference>
<keyword evidence="4" id="KW-1185">Reference proteome</keyword>
<proteinExistence type="predicted"/>
<gene>
    <name evidence="3" type="ORF">FHW37_104460</name>
</gene>
<dbReference type="InterPro" id="IPR045510">
    <property type="entry name" value="DUF6481"/>
</dbReference>
<dbReference type="EMBL" id="VIWP01000004">
    <property type="protein sequence ID" value="TWF53185.1"/>
    <property type="molecule type" value="Genomic_DNA"/>
</dbReference>
<organism evidence="3 4">
    <name type="scientific">Neorhizobium alkalisoli</name>
    <dbReference type="NCBI Taxonomy" id="528178"/>
    <lineage>
        <taxon>Bacteria</taxon>
        <taxon>Pseudomonadati</taxon>
        <taxon>Pseudomonadota</taxon>
        <taxon>Alphaproteobacteria</taxon>
        <taxon>Hyphomicrobiales</taxon>
        <taxon>Rhizobiaceae</taxon>
        <taxon>Rhizobium/Agrobacterium group</taxon>
        <taxon>Neorhizobium</taxon>
    </lineage>
</organism>
<evidence type="ECO:0000313" key="4">
    <source>
        <dbReference type="Proteomes" id="UP000320653"/>
    </source>
</evidence>
<evidence type="ECO:0000256" key="2">
    <source>
        <dbReference type="SAM" id="MobiDB-lite"/>
    </source>
</evidence>
<feature type="region of interest" description="Disordered" evidence="2">
    <location>
        <begin position="94"/>
        <end position="126"/>
    </location>
</feature>
<dbReference type="Pfam" id="PF20089">
    <property type="entry name" value="DUF6481"/>
    <property type="match status" value="1"/>
</dbReference>
<keyword evidence="1" id="KW-0175">Coiled coil</keyword>
<dbReference type="AlphaFoldDB" id="A0A561QS12"/>
<dbReference type="RefSeq" id="WP_145638823.1">
    <property type="nucleotide sequence ID" value="NZ_VIWP01000004.1"/>
</dbReference>
<name>A0A561QS12_9HYPH</name>
<accession>A0A561QS12</accession>